<keyword evidence="1" id="KW-1133">Transmembrane helix</keyword>
<dbReference type="Proteomes" id="UP001500416">
    <property type="component" value="Unassembled WGS sequence"/>
</dbReference>
<gene>
    <name evidence="3" type="ORF">GCM10010492_62120</name>
</gene>
<keyword evidence="3" id="KW-0540">Nuclease</keyword>
<dbReference type="EMBL" id="BAAABU010000021">
    <property type="protein sequence ID" value="GAA0253066.1"/>
    <property type="molecule type" value="Genomic_DNA"/>
</dbReference>
<dbReference type="Pfam" id="PF07510">
    <property type="entry name" value="GmrSD_C"/>
    <property type="match status" value="1"/>
</dbReference>
<keyword evidence="1" id="KW-0472">Membrane</keyword>
<keyword evidence="3" id="KW-0378">Hydrolase</keyword>
<evidence type="ECO:0000313" key="4">
    <source>
        <dbReference type="Proteomes" id="UP001500416"/>
    </source>
</evidence>
<proteinExistence type="predicted"/>
<feature type="domain" description="GmrSD restriction endonucleases C-terminal" evidence="2">
    <location>
        <begin position="124"/>
        <end position="222"/>
    </location>
</feature>
<evidence type="ECO:0000256" key="1">
    <source>
        <dbReference type="SAM" id="Phobius"/>
    </source>
</evidence>
<keyword evidence="1" id="KW-0812">Transmembrane</keyword>
<dbReference type="PANTHER" id="PTHR24094:SF15">
    <property type="entry name" value="AMP-DEPENDENT SYNTHETASE_LIGASE DOMAIN-CONTAINING PROTEIN-RELATED"/>
    <property type="match status" value="1"/>
</dbReference>
<evidence type="ECO:0000259" key="2">
    <source>
        <dbReference type="Pfam" id="PF07510"/>
    </source>
</evidence>
<dbReference type="GO" id="GO:0004519">
    <property type="term" value="F:endonuclease activity"/>
    <property type="evidence" value="ECO:0007669"/>
    <property type="project" value="UniProtKB-KW"/>
</dbReference>
<name>A0ABN0UK34_9PSEU</name>
<protein>
    <submittedName>
        <fullName evidence="3">HNH endonuclease family protein</fullName>
    </submittedName>
</protein>
<evidence type="ECO:0000313" key="3">
    <source>
        <dbReference type="EMBL" id="GAA0253066.1"/>
    </source>
</evidence>
<dbReference type="PANTHER" id="PTHR24094">
    <property type="entry name" value="SECRETED PROTEIN"/>
    <property type="match status" value="1"/>
</dbReference>
<reference evidence="3 4" key="1">
    <citation type="journal article" date="2019" name="Int. J. Syst. Evol. Microbiol.">
        <title>The Global Catalogue of Microorganisms (GCM) 10K type strain sequencing project: providing services to taxonomists for standard genome sequencing and annotation.</title>
        <authorList>
            <consortium name="The Broad Institute Genomics Platform"/>
            <consortium name="The Broad Institute Genome Sequencing Center for Infectious Disease"/>
            <person name="Wu L."/>
            <person name="Ma J."/>
        </authorList>
    </citation>
    <scope>NUCLEOTIDE SEQUENCE [LARGE SCALE GENOMIC DNA]</scope>
    <source>
        <strain evidence="3 4">JCM 3380</strain>
    </source>
</reference>
<accession>A0ABN0UK34</accession>
<feature type="transmembrane region" description="Helical" evidence="1">
    <location>
        <begin position="16"/>
        <end position="34"/>
    </location>
</feature>
<sequence length="229" mass="25226">MTVIADHGAMSRKRSTTWVSVVVFILLIVIGYYLTRYQDQTAPPTTPAPAEPGQDPAAQLAALTVAPEGRMAGYSRDRFPHWSSQGNSCDTREIVLQRQGSDVRSDGECRATSGSWVSVYDGETITDASKLDIDHTVALAEAWRSGADKWTDEQRQKFANDLGGIQLIAVSATSNRAKGDQDPAKWKPPVRSYWCTYALNWISVKTTYKLTVDQAEHDALATMISQCPK</sequence>
<comment type="caution">
    <text evidence="3">The sequence shown here is derived from an EMBL/GenBank/DDBJ whole genome shotgun (WGS) entry which is preliminary data.</text>
</comment>
<keyword evidence="4" id="KW-1185">Reference proteome</keyword>
<keyword evidence="3" id="KW-0255">Endonuclease</keyword>
<organism evidence="3 4">
    <name type="scientific">Saccharothrix mutabilis subsp. mutabilis</name>
    <dbReference type="NCBI Taxonomy" id="66855"/>
    <lineage>
        <taxon>Bacteria</taxon>
        <taxon>Bacillati</taxon>
        <taxon>Actinomycetota</taxon>
        <taxon>Actinomycetes</taxon>
        <taxon>Pseudonocardiales</taxon>
        <taxon>Pseudonocardiaceae</taxon>
        <taxon>Saccharothrix</taxon>
    </lineage>
</organism>
<dbReference type="InterPro" id="IPR011089">
    <property type="entry name" value="GmrSD_C"/>
</dbReference>